<organism evidence="1">
    <name type="scientific">Candidatus Kentrum sp. FW</name>
    <dbReference type="NCBI Taxonomy" id="2126338"/>
    <lineage>
        <taxon>Bacteria</taxon>
        <taxon>Pseudomonadati</taxon>
        <taxon>Pseudomonadota</taxon>
        <taxon>Gammaproteobacteria</taxon>
        <taxon>Candidatus Kentrum</taxon>
    </lineage>
</organism>
<reference evidence="1" key="1">
    <citation type="submission" date="2019-02" db="EMBL/GenBank/DDBJ databases">
        <authorList>
            <person name="Gruber-Vodicka R. H."/>
            <person name="Seah K. B. B."/>
        </authorList>
    </citation>
    <scope>NUCLEOTIDE SEQUENCE</scope>
    <source>
        <strain evidence="1">BECK_BZ106</strain>
    </source>
</reference>
<dbReference type="SUPFAM" id="SSF81301">
    <property type="entry name" value="Nucleotidyltransferase"/>
    <property type="match status" value="1"/>
</dbReference>
<evidence type="ECO:0000313" key="1">
    <source>
        <dbReference type="EMBL" id="VFJ67120.1"/>
    </source>
</evidence>
<dbReference type="AlphaFoldDB" id="A0A450TIJ8"/>
<sequence>MLDIDLRHLEIVLDILYRHVPRHRVRAFGARPYSDPDLVIIAETPLSFAAIGELSEDFTESDLPWRVDIVDWATTSTAFRGIIERDSVVIKMPEFIE</sequence>
<proteinExistence type="predicted"/>
<dbReference type="EMBL" id="CAADFD010000126">
    <property type="protein sequence ID" value="VFJ67120.1"/>
    <property type="molecule type" value="Genomic_DNA"/>
</dbReference>
<protein>
    <submittedName>
        <fullName evidence="1">Type I restriction enzyme, S subunit</fullName>
    </submittedName>
</protein>
<name>A0A450TIJ8_9GAMM</name>
<dbReference type="InterPro" id="IPR043519">
    <property type="entry name" value="NT_sf"/>
</dbReference>
<gene>
    <name evidence="1" type="ORF">BECKFW1821B_GA0114236_11266</name>
</gene>
<dbReference type="Gene3D" id="3.30.460.10">
    <property type="entry name" value="Beta Polymerase, domain 2"/>
    <property type="match status" value="1"/>
</dbReference>
<accession>A0A450TIJ8</accession>